<sequence>MKKLSTLMLLIFASLFVNAQKKGTDWVKVGLHAGIPLADTKDTSSVALGVDAKYQFLDLKSFGLGLATGYTHYFKKNDAENIGLLPVAALLRYYPTRRFFLGADVGVGVAFLKEDTKAGFYYRPEIGYHDNKWNIFLFYQGAAVKENNIGAAGVGVNYNILRPVK</sequence>
<feature type="signal peptide" evidence="1">
    <location>
        <begin position="1"/>
        <end position="19"/>
    </location>
</feature>
<evidence type="ECO:0008006" key="4">
    <source>
        <dbReference type="Google" id="ProtNLM"/>
    </source>
</evidence>
<organism evidence="2 3">
    <name type="scientific">Ornithobacterium rhinotracheale</name>
    <dbReference type="NCBI Taxonomy" id="28251"/>
    <lineage>
        <taxon>Bacteria</taxon>
        <taxon>Pseudomonadati</taxon>
        <taxon>Bacteroidota</taxon>
        <taxon>Flavobacteriia</taxon>
        <taxon>Flavobacteriales</taxon>
        <taxon>Weeksellaceae</taxon>
        <taxon>Ornithobacterium</taxon>
    </lineage>
</organism>
<accession>A0A3R5UVS3</accession>
<name>A0A3R5UVS3_ORNRH</name>
<dbReference type="SUPFAM" id="SSF56925">
    <property type="entry name" value="OMPA-like"/>
    <property type="match status" value="1"/>
</dbReference>
<proteinExistence type="predicted"/>
<keyword evidence="1" id="KW-0732">Signal</keyword>
<reference evidence="2 3" key="1">
    <citation type="submission" date="2019-01" db="EMBL/GenBank/DDBJ databases">
        <title>Whole Genome of Ornithobacterium rhinotracheale FARPER-174b.</title>
        <authorList>
            <person name="Tataje-Lavanda L.A."/>
            <person name="Montalvan A."/>
            <person name="Montesinos R."/>
            <person name="Zimic M."/>
            <person name="Fernandez-Sanchez M."/>
            <person name="Fernandez-Diaz M."/>
        </authorList>
    </citation>
    <scope>NUCLEOTIDE SEQUENCE [LARGE SCALE GENOMIC DNA]</scope>
    <source>
        <strain evidence="2 3">FARPER-174b</strain>
    </source>
</reference>
<feature type="chain" id="PRO_5018566053" description="Outer membrane protein beta-barrel domain-containing protein" evidence="1">
    <location>
        <begin position="20"/>
        <end position="165"/>
    </location>
</feature>
<evidence type="ECO:0000313" key="2">
    <source>
        <dbReference type="EMBL" id="QAR31702.1"/>
    </source>
</evidence>
<gene>
    <name evidence="2" type="ORF">EQP59_10300</name>
</gene>
<dbReference type="EMBL" id="CP035107">
    <property type="protein sequence ID" value="QAR31702.1"/>
    <property type="molecule type" value="Genomic_DNA"/>
</dbReference>
<dbReference type="OrthoDB" id="1492374at2"/>
<evidence type="ECO:0000256" key="1">
    <source>
        <dbReference type="SAM" id="SignalP"/>
    </source>
</evidence>
<protein>
    <recommendedName>
        <fullName evidence="4">Outer membrane protein beta-barrel domain-containing protein</fullName>
    </recommendedName>
</protein>
<dbReference type="AlphaFoldDB" id="A0A3R5UVS3"/>
<evidence type="ECO:0000313" key="3">
    <source>
        <dbReference type="Proteomes" id="UP000287701"/>
    </source>
</evidence>
<dbReference type="RefSeq" id="WP_128502141.1">
    <property type="nucleotide sequence ID" value="NZ_CP035107.1"/>
</dbReference>
<dbReference type="Proteomes" id="UP000287701">
    <property type="component" value="Chromosome"/>
</dbReference>
<dbReference type="InterPro" id="IPR011250">
    <property type="entry name" value="OMP/PagP_B-barrel"/>
</dbReference>